<dbReference type="InterPro" id="IPR009003">
    <property type="entry name" value="Peptidase_S1_PA"/>
</dbReference>
<evidence type="ECO:0000313" key="2">
    <source>
        <dbReference type="Proteomes" id="UP000219335"/>
    </source>
</evidence>
<proteinExistence type="predicted"/>
<accession>A0A286AB48</accession>
<dbReference type="RefSeq" id="WP_097105436.1">
    <property type="nucleotide sequence ID" value="NZ_OCMU01000001.1"/>
</dbReference>
<gene>
    <name evidence="1" type="ORF">SAMN06297164_2074</name>
</gene>
<sequence length="292" mass="31079">MSANAMPIEHALVRSTVRLLAGPQGGAATSTGTGFFYQATHPTTNMAKVLIVTNKHVVKGADVVHFVLSSAPAVAALDGQHQPLGRKDQTIVWPLAGNLLSHPDPDIDLCGIDVTIPAGMLIQAGSQLRSMFINSSWLPQEADKVGIRDIEQVLVVGYPKGLWDDHNNMPIARTGTTATHPLAHYQGKKNFLVDVAAFSGSSGSPVFSYETPMYRTRDGSYTPGTKVQFVGIVWGVIEASTSGELKVVEIPSALTSVPVLNTSLNLAIALHAEIIKDLDELVFPGITRSAAH</sequence>
<evidence type="ECO:0000313" key="1">
    <source>
        <dbReference type="EMBL" id="SOD19114.1"/>
    </source>
</evidence>
<protein>
    <submittedName>
        <fullName evidence="1">Trypsin-like peptidase domain-containing protein</fullName>
    </submittedName>
</protein>
<dbReference type="AlphaFoldDB" id="A0A286AB48"/>
<name>A0A286AB48_9PROT</name>
<dbReference type="Proteomes" id="UP000219335">
    <property type="component" value="Unassembled WGS sequence"/>
</dbReference>
<organism evidence="1 2">
    <name type="scientific">Nitrosomonas ureae</name>
    <dbReference type="NCBI Taxonomy" id="44577"/>
    <lineage>
        <taxon>Bacteria</taxon>
        <taxon>Pseudomonadati</taxon>
        <taxon>Pseudomonadota</taxon>
        <taxon>Betaproteobacteria</taxon>
        <taxon>Nitrosomonadales</taxon>
        <taxon>Nitrosomonadaceae</taxon>
        <taxon>Nitrosomonas</taxon>
    </lineage>
</organism>
<dbReference type="Pfam" id="PF13365">
    <property type="entry name" value="Trypsin_2"/>
    <property type="match status" value="1"/>
</dbReference>
<reference evidence="1 2" key="1">
    <citation type="submission" date="2017-09" db="EMBL/GenBank/DDBJ databases">
        <authorList>
            <person name="Ehlers B."/>
            <person name="Leendertz F.H."/>
        </authorList>
    </citation>
    <scope>NUCLEOTIDE SEQUENCE [LARGE SCALE GENOMIC DNA]</scope>
    <source>
        <strain evidence="1 2">Nm42</strain>
    </source>
</reference>
<dbReference type="Gene3D" id="2.40.10.120">
    <property type="match status" value="1"/>
</dbReference>
<dbReference type="EMBL" id="OCMU01000001">
    <property type="protein sequence ID" value="SOD19114.1"/>
    <property type="molecule type" value="Genomic_DNA"/>
</dbReference>
<dbReference type="SUPFAM" id="SSF50494">
    <property type="entry name" value="Trypsin-like serine proteases"/>
    <property type="match status" value="1"/>
</dbReference>